<proteinExistence type="predicted"/>
<reference evidence="2 3" key="1">
    <citation type="journal article" date="2016" name="Nat. Commun.">
        <title>Thousands of microbial genomes shed light on interconnected biogeochemical processes in an aquifer system.</title>
        <authorList>
            <person name="Anantharaman K."/>
            <person name="Brown C.T."/>
            <person name="Hug L.A."/>
            <person name="Sharon I."/>
            <person name="Castelle C.J."/>
            <person name="Probst A.J."/>
            <person name="Thomas B.C."/>
            <person name="Singh A."/>
            <person name="Wilkins M.J."/>
            <person name="Karaoz U."/>
            <person name="Brodie E.L."/>
            <person name="Williams K.H."/>
            <person name="Hubbard S.S."/>
            <person name="Banfield J.F."/>
        </authorList>
    </citation>
    <scope>NUCLEOTIDE SEQUENCE [LARGE SCALE GENOMIC DNA]</scope>
</reference>
<keyword evidence="1" id="KW-1133">Transmembrane helix</keyword>
<feature type="transmembrane region" description="Helical" evidence="1">
    <location>
        <begin position="50"/>
        <end position="70"/>
    </location>
</feature>
<organism evidence="2 3">
    <name type="scientific">Candidatus Collierbacteria bacterium RIFOXYA2_FULL_46_10</name>
    <dbReference type="NCBI Taxonomy" id="1817726"/>
    <lineage>
        <taxon>Bacteria</taxon>
        <taxon>Candidatus Collieribacteriota</taxon>
    </lineage>
</organism>
<gene>
    <name evidence="2" type="ORF">A2228_02240</name>
</gene>
<evidence type="ECO:0000313" key="2">
    <source>
        <dbReference type="EMBL" id="OGD74333.1"/>
    </source>
</evidence>
<dbReference type="Proteomes" id="UP000176191">
    <property type="component" value="Unassembled WGS sequence"/>
</dbReference>
<accession>A0A1F5F3X5</accession>
<sequence length="74" mass="7683">MTLLKPDGDPQNKRWGEGLPAWVWSVGMLLLVGASVDAGIQFASGEVMEGWRAALDTVVGIAGVVLAASADRSS</sequence>
<keyword evidence="1" id="KW-0472">Membrane</keyword>
<dbReference type="AlphaFoldDB" id="A0A1F5F3X5"/>
<comment type="caution">
    <text evidence="2">The sequence shown here is derived from an EMBL/GenBank/DDBJ whole genome shotgun (WGS) entry which is preliminary data.</text>
</comment>
<evidence type="ECO:0000313" key="3">
    <source>
        <dbReference type="Proteomes" id="UP000176191"/>
    </source>
</evidence>
<name>A0A1F5F3X5_9BACT</name>
<protein>
    <submittedName>
        <fullName evidence="2">Uncharacterized protein</fullName>
    </submittedName>
</protein>
<keyword evidence="1" id="KW-0812">Transmembrane</keyword>
<feature type="transmembrane region" description="Helical" evidence="1">
    <location>
        <begin position="21"/>
        <end position="44"/>
    </location>
</feature>
<evidence type="ECO:0000256" key="1">
    <source>
        <dbReference type="SAM" id="Phobius"/>
    </source>
</evidence>
<dbReference type="EMBL" id="MFAK01000037">
    <property type="protein sequence ID" value="OGD74333.1"/>
    <property type="molecule type" value="Genomic_DNA"/>
</dbReference>